<comment type="caution">
    <text evidence="1">The sequence shown here is derived from an EMBL/GenBank/DDBJ whole genome shotgun (WGS) entry which is preliminary data.</text>
</comment>
<dbReference type="RefSeq" id="XP_060407357.1">
    <property type="nucleotide sequence ID" value="XM_060559383.1"/>
</dbReference>
<dbReference type="GeneID" id="85443623"/>
<dbReference type="AlphaFoldDB" id="A0AAD8PKN2"/>
<dbReference type="Gene3D" id="2.60.40.640">
    <property type="match status" value="1"/>
</dbReference>
<reference evidence="1" key="1">
    <citation type="submission" date="2021-06" db="EMBL/GenBank/DDBJ databases">
        <title>Comparative genomics, transcriptomics and evolutionary studies reveal genomic signatures of adaptation to plant cell wall in hemibiotrophic fungi.</title>
        <authorList>
            <consortium name="DOE Joint Genome Institute"/>
            <person name="Baroncelli R."/>
            <person name="Diaz J.F."/>
            <person name="Benocci T."/>
            <person name="Peng M."/>
            <person name="Battaglia E."/>
            <person name="Haridas S."/>
            <person name="Andreopoulos W."/>
            <person name="Labutti K."/>
            <person name="Pangilinan J."/>
            <person name="Floch G.L."/>
            <person name="Makela M.R."/>
            <person name="Henrissat B."/>
            <person name="Grigoriev I.V."/>
            <person name="Crouch J.A."/>
            <person name="De Vries R.P."/>
            <person name="Sukno S.A."/>
            <person name="Thon M.R."/>
        </authorList>
    </citation>
    <scope>NUCLEOTIDE SEQUENCE</scope>
    <source>
        <strain evidence="1">CBS 125086</strain>
    </source>
</reference>
<accession>A0AAD8PKN2</accession>
<organism evidence="1 2">
    <name type="scientific">Colletotrichum navitas</name>
    <dbReference type="NCBI Taxonomy" id="681940"/>
    <lineage>
        <taxon>Eukaryota</taxon>
        <taxon>Fungi</taxon>
        <taxon>Dikarya</taxon>
        <taxon>Ascomycota</taxon>
        <taxon>Pezizomycotina</taxon>
        <taxon>Sordariomycetes</taxon>
        <taxon>Hypocreomycetidae</taxon>
        <taxon>Glomerellales</taxon>
        <taxon>Glomerellaceae</taxon>
        <taxon>Colletotrichum</taxon>
        <taxon>Colletotrichum graminicola species complex</taxon>
    </lineage>
</organism>
<sequence length="350" mass="38638">MPPTSRTTNDKLSIELLDPRVPCFPGSVIHGHIVRKAPLNTTSATVRARLQGRAKAKLVNDNGNSKTIYRSRFPFWGESDVSDTVHEGAINIGAEESLSWPFSLKIPTDVSETTVNSCLKDKEKRNYFIKAPLKADAAAELPGQPLPGTYHYSNSGFSKKWHGYVEFWIEATVTVKGAKERIWKTFQATLPIRVNSKPPPWPPISDFELTKREFPGCVSSHRLVPGMEQVGLSFKQKTRELFSSSKVPTFNYTVQMMCPAAIQLGNPSAIPFTLSAIPIWEKTSQVIVDVPQVMTIKSATVEIETTTSIICPGTFSTHLGSKSNLPSYILFLARTVSARACTTSKLLITP</sequence>
<protein>
    <recommendedName>
        <fullName evidence="3">Arrestin-like N-terminal domain-containing protein</fullName>
    </recommendedName>
</protein>
<dbReference type="Proteomes" id="UP001230504">
    <property type="component" value="Unassembled WGS sequence"/>
</dbReference>
<evidence type="ECO:0000313" key="2">
    <source>
        <dbReference type="Proteomes" id="UP001230504"/>
    </source>
</evidence>
<dbReference type="InterPro" id="IPR014752">
    <property type="entry name" value="Arrestin-like_C"/>
</dbReference>
<keyword evidence="2" id="KW-1185">Reference proteome</keyword>
<evidence type="ECO:0000313" key="1">
    <source>
        <dbReference type="EMBL" id="KAK1566144.1"/>
    </source>
</evidence>
<name>A0AAD8PKN2_9PEZI</name>
<evidence type="ECO:0008006" key="3">
    <source>
        <dbReference type="Google" id="ProtNLM"/>
    </source>
</evidence>
<gene>
    <name evidence="1" type="ORF">LY79DRAFT_572624</name>
</gene>
<proteinExistence type="predicted"/>
<dbReference type="EMBL" id="JAHLJV010000158">
    <property type="protein sequence ID" value="KAK1566144.1"/>
    <property type="molecule type" value="Genomic_DNA"/>
</dbReference>